<dbReference type="Pfam" id="PF00550">
    <property type="entry name" value="PP-binding"/>
    <property type="match status" value="1"/>
</dbReference>
<dbReference type="Pfam" id="PF13193">
    <property type="entry name" value="AMP-binding_C"/>
    <property type="match status" value="1"/>
</dbReference>
<dbReference type="InterPro" id="IPR010071">
    <property type="entry name" value="AA_adenyl_dom"/>
</dbReference>
<dbReference type="SUPFAM" id="SSF51735">
    <property type="entry name" value="NAD(P)-binding Rossmann-fold domains"/>
    <property type="match status" value="1"/>
</dbReference>
<dbReference type="EMBL" id="LJEX02000169">
    <property type="protein sequence ID" value="OCO78957.1"/>
    <property type="molecule type" value="Genomic_DNA"/>
</dbReference>
<sequence length="1000" mass="111767">MCKSQNNVVKQFINQAIESKDKIAIEYGNTIMTYEQLHKESDRLCSLLRLAQVAPGNSVPLVVQRTPEFIIGMLAIAKAGAAYIPIDIHNPQKRIAQIIEQSNSPVVLLGNHAFTSHVELAGVPVIAIDKAYPDLARDPCIPTLSSADEAAYVIFTSGTTGIPKGVMVSHGALHNLVNWHNVNFAVDAQCRSTLIAGIGFDVAQWEVWSPLICGATLVLPDSEETRLCPDALLRFFALQRLTHAFVPTVFVPDIVNLPQPAELTLRYLFTAGEKLSPVNVSHLDYPLIDYYGPTEATIFTTCNTVICASKNQPPSIGVPIAGAEVFILDKELQPLGVGQPGELFIGGPGLAIGYLNDIEMTRQRFITSPFSPGKRIYRSGDLACWLPGGRVQYLGRLDEQVKIRGNRIELGEIENVLLQHPTVKGAVALVVGEPDREKRILAFVASPHNDAPELQEKLRQHIANALPAYFMPSAIVVLPRLPLTINGKVDKGALLAHEQQRRAERVRPESNFSEREALLAEIWASLLDDVSPGLDDEFTHLGGHSLTAAKMAVVISEKMGVQTYVHDIYDHPTIRLLAKALEERSRTPSVATSTEPLRILQDDIFLPDDIYIDPHFDEYQVTAPRCILLTGSTGFVGSHLLSDLMRTTEAKVYCLIRAQDLQTAQLRLSDTLAHYHILLTEAQRVRAVPICGDISKPRLGMSVEEYRRLSQEVDIIYHSGGAINFIQPYSYLKHINVQGVREIIRFAAEQRTKPVMLLSSVAVFSWKPQHSERWIMHEDDDIDLNLPEVLTDIGYVRSKWVMEKVAGLAVARGLPMITFRLGYATNHSETGVSAEYQWWGNLVKTCLDCGIVPALQEFREGLTTVDYITSVITYVSRNPQAIGKKFHLTPEPEDSLTLDEFFSLLEQYFGFHFHRQPLPEWFAHWEEDPESPLYPILGLIRENASGGQSTIELYQNTYQWDKRNVKQFLQGSMIQEPQFTRQVLARYLRQSIGYQGENIN</sequence>
<evidence type="ECO:0000256" key="2">
    <source>
        <dbReference type="ARBA" id="ARBA00022553"/>
    </source>
</evidence>
<dbReference type="InterPro" id="IPR000873">
    <property type="entry name" value="AMP-dep_synth/lig_dom"/>
</dbReference>
<dbReference type="Proteomes" id="UP000050489">
    <property type="component" value="Unassembled WGS sequence"/>
</dbReference>
<dbReference type="SMART" id="SM00823">
    <property type="entry name" value="PKS_PP"/>
    <property type="match status" value="1"/>
</dbReference>
<dbReference type="SUPFAM" id="SSF56801">
    <property type="entry name" value="Acetyl-CoA synthetase-like"/>
    <property type="match status" value="1"/>
</dbReference>
<dbReference type="SUPFAM" id="SSF47336">
    <property type="entry name" value="ACP-like"/>
    <property type="match status" value="1"/>
</dbReference>
<dbReference type="InterPro" id="IPR042099">
    <property type="entry name" value="ANL_N_sf"/>
</dbReference>
<dbReference type="NCBIfam" id="TIGR01733">
    <property type="entry name" value="AA-adenyl-dom"/>
    <property type="match status" value="1"/>
</dbReference>
<dbReference type="RefSeq" id="WP_057523614.1">
    <property type="nucleotide sequence ID" value="NZ_CADDTT010000023.1"/>
</dbReference>
<dbReference type="Gene3D" id="3.40.50.12780">
    <property type="entry name" value="N-terminal domain of ligase-like"/>
    <property type="match status" value="1"/>
</dbReference>
<dbReference type="GO" id="GO:0031177">
    <property type="term" value="F:phosphopantetheine binding"/>
    <property type="evidence" value="ECO:0007669"/>
    <property type="project" value="InterPro"/>
</dbReference>
<evidence type="ECO:0000313" key="5">
    <source>
        <dbReference type="Proteomes" id="UP000050489"/>
    </source>
</evidence>
<dbReference type="PROSITE" id="PS50075">
    <property type="entry name" value="CARRIER"/>
    <property type="match status" value="1"/>
</dbReference>
<organism evidence="4 5">
    <name type="scientific">Serratia marcescens</name>
    <dbReference type="NCBI Taxonomy" id="615"/>
    <lineage>
        <taxon>Bacteria</taxon>
        <taxon>Pseudomonadati</taxon>
        <taxon>Pseudomonadota</taxon>
        <taxon>Gammaproteobacteria</taxon>
        <taxon>Enterobacterales</taxon>
        <taxon>Yersiniaceae</taxon>
        <taxon>Serratia</taxon>
    </lineage>
</organism>
<dbReference type="CDD" id="cd05235">
    <property type="entry name" value="SDR_e1"/>
    <property type="match status" value="1"/>
</dbReference>
<dbReference type="Gene3D" id="3.30.300.30">
    <property type="match status" value="1"/>
</dbReference>
<dbReference type="InterPro" id="IPR025110">
    <property type="entry name" value="AMP-bd_C"/>
</dbReference>
<evidence type="ECO:0000259" key="3">
    <source>
        <dbReference type="PROSITE" id="PS50075"/>
    </source>
</evidence>
<dbReference type="Gene3D" id="3.40.50.720">
    <property type="entry name" value="NAD(P)-binding Rossmann-like Domain"/>
    <property type="match status" value="1"/>
</dbReference>
<dbReference type="FunFam" id="3.40.50.980:FF:000001">
    <property type="entry name" value="Non-ribosomal peptide synthetase"/>
    <property type="match status" value="1"/>
</dbReference>
<dbReference type="InterPro" id="IPR036736">
    <property type="entry name" value="ACP-like_sf"/>
</dbReference>
<dbReference type="Gene3D" id="1.10.1200.10">
    <property type="entry name" value="ACP-like"/>
    <property type="match status" value="1"/>
</dbReference>
<gene>
    <name evidence="4" type="ORF">AN695_0208750</name>
</gene>
<name>A0A2F0P4D8_SERMA</name>
<protein>
    <submittedName>
        <fullName evidence="4">Peptide synthetase</fullName>
    </submittedName>
</protein>
<dbReference type="InterPro" id="IPR020806">
    <property type="entry name" value="PKS_PP-bd"/>
</dbReference>
<keyword evidence="2" id="KW-0597">Phosphoprotein</keyword>
<accession>A0A2F0P4D8</accession>
<evidence type="ECO:0000313" key="4">
    <source>
        <dbReference type="EMBL" id="OCO78957.1"/>
    </source>
</evidence>
<dbReference type="PROSITE" id="PS00455">
    <property type="entry name" value="AMP_BINDING"/>
    <property type="match status" value="1"/>
</dbReference>
<dbReference type="InterPro" id="IPR010080">
    <property type="entry name" value="Thioester_reductase-like_dom"/>
</dbReference>
<dbReference type="Pfam" id="PF07993">
    <property type="entry name" value="NAD_binding_4"/>
    <property type="match status" value="1"/>
</dbReference>
<dbReference type="InterPro" id="IPR020845">
    <property type="entry name" value="AMP-binding_CS"/>
</dbReference>
<dbReference type="AlphaFoldDB" id="A0A2F0P4D8"/>
<reference evidence="5" key="1">
    <citation type="submission" date="2016-04" db="EMBL/GenBank/DDBJ databases">
        <authorList>
            <person name="Osei Sekyere J."/>
            <person name="Sivertsen A."/>
            <person name="Pedersen A.T."/>
            <person name="Sundsfjord A."/>
        </authorList>
    </citation>
    <scope>NUCLEOTIDE SEQUENCE [LARGE SCALE GENOMIC DNA]</scope>
    <source>
        <strain evidence="5">945174350</strain>
    </source>
</reference>
<comment type="caution">
    <text evidence="4">The sequence shown here is derived from an EMBL/GenBank/DDBJ whole genome shotgun (WGS) entry which is preliminary data.</text>
</comment>
<feature type="domain" description="Carrier" evidence="3">
    <location>
        <begin position="510"/>
        <end position="585"/>
    </location>
</feature>
<dbReference type="Pfam" id="PF00501">
    <property type="entry name" value="AMP-binding"/>
    <property type="match status" value="1"/>
</dbReference>
<dbReference type="InterPro" id="IPR013120">
    <property type="entry name" value="FAR_NAD-bd"/>
</dbReference>
<dbReference type="NCBIfam" id="TIGR01746">
    <property type="entry name" value="Thioester-redct"/>
    <property type="match status" value="1"/>
</dbReference>
<dbReference type="InterPro" id="IPR036291">
    <property type="entry name" value="NAD(P)-bd_dom_sf"/>
</dbReference>
<dbReference type="PANTHER" id="PTHR44845">
    <property type="entry name" value="CARRIER DOMAIN-CONTAINING PROTEIN"/>
    <property type="match status" value="1"/>
</dbReference>
<proteinExistence type="predicted"/>
<dbReference type="PANTHER" id="PTHR44845:SF6">
    <property type="entry name" value="BETA-ALANINE-ACTIVATING ENZYME"/>
    <property type="match status" value="1"/>
</dbReference>
<dbReference type="CDD" id="cd05930">
    <property type="entry name" value="A_NRPS"/>
    <property type="match status" value="1"/>
</dbReference>
<dbReference type="InterPro" id="IPR009081">
    <property type="entry name" value="PP-bd_ACP"/>
</dbReference>
<dbReference type="InterPro" id="IPR045851">
    <property type="entry name" value="AMP-bd_C_sf"/>
</dbReference>
<evidence type="ECO:0000256" key="1">
    <source>
        <dbReference type="ARBA" id="ARBA00022450"/>
    </source>
</evidence>
<keyword evidence="1" id="KW-0596">Phosphopantetheine</keyword>